<dbReference type="Gene3D" id="1.10.579.10">
    <property type="entry name" value="DNA Cyclobutane Dipyrimidine Photolyase, subunit A, domain 3"/>
    <property type="match status" value="1"/>
</dbReference>
<dbReference type="GO" id="GO:0071949">
    <property type="term" value="F:FAD binding"/>
    <property type="evidence" value="ECO:0007669"/>
    <property type="project" value="TreeGrafter"/>
</dbReference>
<keyword evidence="3 4" id="KW-0274">FAD</keyword>
<dbReference type="GO" id="GO:0003677">
    <property type="term" value="F:DNA binding"/>
    <property type="evidence" value="ECO:0007669"/>
    <property type="project" value="TreeGrafter"/>
</dbReference>
<dbReference type="OrthoDB" id="435881at2759"/>
<feature type="site" description="Electron transfer via tryptophanyl radical" evidence="5">
    <location>
        <position position="381"/>
    </location>
</feature>
<dbReference type="GO" id="GO:0032922">
    <property type="term" value="P:circadian regulation of gene expression"/>
    <property type="evidence" value="ECO:0007669"/>
    <property type="project" value="TreeGrafter"/>
</dbReference>
<dbReference type="Proteomes" id="UP000030746">
    <property type="component" value="Unassembled WGS sequence"/>
</dbReference>
<feature type="site" description="Electron transfer via tryptophanyl radical" evidence="5">
    <location>
        <position position="404"/>
    </location>
</feature>
<dbReference type="KEGG" id="lgi:LOTGIDRAFT_131547"/>
<feature type="site" description="Electron transfer via tryptophanyl radical" evidence="5">
    <location>
        <position position="327"/>
    </location>
</feature>
<dbReference type="InterPro" id="IPR036134">
    <property type="entry name" value="Crypto/Photolyase_FAD-like_sf"/>
</dbReference>
<dbReference type="PROSITE" id="PS51645">
    <property type="entry name" value="PHR_CRY_ALPHA_BETA"/>
    <property type="match status" value="1"/>
</dbReference>
<keyword evidence="2 4" id="KW-0285">Flavoprotein</keyword>
<dbReference type="RefSeq" id="XP_009064438.1">
    <property type="nucleotide sequence ID" value="XM_009066190.1"/>
</dbReference>
<dbReference type="GO" id="GO:0045892">
    <property type="term" value="P:negative regulation of DNA-templated transcription"/>
    <property type="evidence" value="ECO:0007669"/>
    <property type="project" value="TreeGrafter"/>
</dbReference>
<evidence type="ECO:0000259" key="6">
    <source>
        <dbReference type="PROSITE" id="PS51645"/>
    </source>
</evidence>
<dbReference type="HOGENOM" id="CLU_010348_3_4_1"/>
<dbReference type="InterPro" id="IPR006050">
    <property type="entry name" value="DNA_photolyase_N"/>
</dbReference>
<feature type="binding site" evidence="4">
    <location>
        <begin position="296"/>
        <end position="303"/>
    </location>
    <ligand>
        <name>FAD</name>
        <dbReference type="ChEBI" id="CHEBI:57692"/>
    </ligand>
</feature>
<dbReference type="InterPro" id="IPR036155">
    <property type="entry name" value="Crypto/Photolyase_N_sf"/>
</dbReference>
<dbReference type="Pfam" id="PF03441">
    <property type="entry name" value="FAD_binding_7"/>
    <property type="match status" value="1"/>
</dbReference>
<dbReference type="GO" id="GO:0043153">
    <property type="term" value="P:entrainment of circadian clock by photoperiod"/>
    <property type="evidence" value="ECO:0007669"/>
    <property type="project" value="TreeGrafter"/>
</dbReference>
<feature type="binding site" evidence="4">
    <location>
        <begin position="394"/>
        <end position="396"/>
    </location>
    <ligand>
        <name>FAD</name>
        <dbReference type="ChEBI" id="CHEBI:57692"/>
    </ligand>
</feature>
<name>V3ZV38_LOTGI</name>
<comment type="cofactor">
    <cofactor evidence="4">
        <name>FAD</name>
        <dbReference type="ChEBI" id="CHEBI:57692"/>
    </cofactor>
    <text evidence="4">Binds 1 FAD per subunit.</text>
</comment>
<dbReference type="GO" id="GO:0005634">
    <property type="term" value="C:nucleus"/>
    <property type="evidence" value="ECO:0007669"/>
    <property type="project" value="TreeGrafter"/>
</dbReference>
<dbReference type="CTD" id="20233200"/>
<dbReference type="Gene3D" id="3.40.50.620">
    <property type="entry name" value="HUPs"/>
    <property type="match status" value="1"/>
</dbReference>
<evidence type="ECO:0000256" key="3">
    <source>
        <dbReference type="ARBA" id="ARBA00022827"/>
    </source>
</evidence>
<dbReference type="OMA" id="GASTFRC"/>
<dbReference type="InterPro" id="IPR005101">
    <property type="entry name" value="Cryptochr/Photolyase_FAD-bd"/>
</dbReference>
<organism evidence="7 8">
    <name type="scientific">Lottia gigantea</name>
    <name type="common">Giant owl limpet</name>
    <dbReference type="NCBI Taxonomy" id="225164"/>
    <lineage>
        <taxon>Eukaryota</taxon>
        <taxon>Metazoa</taxon>
        <taxon>Spiralia</taxon>
        <taxon>Lophotrochozoa</taxon>
        <taxon>Mollusca</taxon>
        <taxon>Gastropoda</taxon>
        <taxon>Patellogastropoda</taxon>
        <taxon>Lottioidea</taxon>
        <taxon>Lottiidae</taxon>
        <taxon>Lottia</taxon>
    </lineage>
</organism>
<reference evidence="7 8" key="1">
    <citation type="journal article" date="2013" name="Nature">
        <title>Insights into bilaterian evolution from three spiralian genomes.</title>
        <authorList>
            <person name="Simakov O."/>
            <person name="Marletaz F."/>
            <person name="Cho S.J."/>
            <person name="Edsinger-Gonzales E."/>
            <person name="Havlak P."/>
            <person name="Hellsten U."/>
            <person name="Kuo D.H."/>
            <person name="Larsson T."/>
            <person name="Lv J."/>
            <person name="Arendt D."/>
            <person name="Savage R."/>
            <person name="Osoegawa K."/>
            <person name="de Jong P."/>
            <person name="Grimwood J."/>
            <person name="Chapman J.A."/>
            <person name="Shapiro H."/>
            <person name="Aerts A."/>
            <person name="Otillar R.P."/>
            <person name="Terry A.Y."/>
            <person name="Boore J.L."/>
            <person name="Grigoriev I.V."/>
            <person name="Lindberg D.R."/>
            <person name="Seaver E.C."/>
            <person name="Weisblat D.A."/>
            <person name="Putnam N.H."/>
            <person name="Rokhsar D.S."/>
        </authorList>
    </citation>
    <scope>NUCLEOTIDE SEQUENCE [LARGE SCALE GENOMIC DNA]</scope>
</reference>
<dbReference type="GeneID" id="20233200"/>
<dbReference type="EMBL" id="KB203382">
    <property type="protein sequence ID" value="ESO84816.1"/>
    <property type="molecule type" value="Genomic_DNA"/>
</dbReference>
<dbReference type="InterPro" id="IPR014729">
    <property type="entry name" value="Rossmann-like_a/b/a_fold"/>
</dbReference>
<dbReference type="GO" id="GO:0005737">
    <property type="term" value="C:cytoplasm"/>
    <property type="evidence" value="ECO:0007669"/>
    <property type="project" value="TreeGrafter"/>
</dbReference>
<proteinExistence type="inferred from homology"/>
<accession>V3ZV38</accession>
<dbReference type="PANTHER" id="PTHR11455">
    <property type="entry name" value="CRYPTOCHROME"/>
    <property type="match status" value="1"/>
</dbReference>
<protein>
    <recommendedName>
        <fullName evidence="6">Photolyase/cryptochrome alpha/beta domain-containing protein</fullName>
    </recommendedName>
</protein>
<gene>
    <name evidence="7" type="ORF">LOTGIDRAFT_131547</name>
</gene>
<dbReference type="SUPFAM" id="SSF52425">
    <property type="entry name" value="Cryptochrome/photolyase, N-terminal domain"/>
    <property type="match status" value="1"/>
</dbReference>
<dbReference type="AlphaFoldDB" id="V3ZV38"/>
<evidence type="ECO:0000256" key="1">
    <source>
        <dbReference type="ARBA" id="ARBA00005862"/>
    </source>
</evidence>
<evidence type="ECO:0000313" key="8">
    <source>
        <dbReference type="Proteomes" id="UP000030746"/>
    </source>
</evidence>
<dbReference type="Pfam" id="PF00875">
    <property type="entry name" value="DNA_photolyase"/>
    <property type="match status" value="1"/>
</dbReference>
<keyword evidence="8" id="KW-1185">Reference proteome</keyword>
<sequence>MNEQDNVPAKHSIHWFRRGLRLHDNPALIEAVKGATTFRCVYILDPWFASSSNIGVNKWRFLLECLEDLDSSLRKLNSRLYVVLGQPVAVFPSLFKKWKITALTFEEETEPHGRNRDNVITSLAHDAGVEVIKKTSHTLYNLQDIIQINSGKPPLTFLRFQSLLCVMGPPNGTVNKLTEKLINNCENTVQSDHDEKYGVPDLATLGFDCANLNKIAFKGGETEALCRLHRHLERKAWIASFETPKMTPESLMPSQTTLSPYLRFGCLSAREFYWQLRDLFKKLNRGEEPSLAMYGQLLWREFFYLVARDNMKFDQMQGNPICVQIPWDKNSTALAKWTAGMTGYPWIDAIMTQLKKDGWIHHLARHAVACFLTRGDLWLSWEEGMKIFDEYLLDADWSINAGMWMWLSCSSFFAQFFHCYCPVNFGKRVDPSGDFIRHYLPILRAYPQEYIFEPWTAPESVQKSAKCIIGKDYPLPMVNHHEVSQLNADRLRQVYHHLTLKVSSKFKKTDRY</sequence>
<dbReference type="SUPFAM" id="SSF48173">
    <property type="entry name" value="Cryptochrome/photolyase FAD-binding domain"/>
    <property type="match status" value="1"/>
</dbReference>
<evidence type="ECO:0000313" key="7">
    <source>
        <dbReference type="EMBL" id="ESO84816.1"/>
    </source>
</evidence>
<dbReference type="InterPro" id="IPR002081">
    <property type="entry name" value="Cryptochrome/DNA_photolyase_1"/>
</dbReference>
<dbReference type="Gene3D" id="1.25.40.80">
    <property type="match status" value="1"/>
</dbReference>
<dbReference type="FunFam" id="1.10.579.10:FF:000001">
    <property type="entry name" value="Cryptochrome 1"/>
    <property type="match status" value="1"/>
</dbReference>
<comment type="similarity">
    <text evidence="1">Belongs to the DNA photolyase class-1 family.</text>
</comment>
<evidence type="ECO:0000256" key="4">
    <source>
        <dbReference type="PIRSR" id="PIRSR602081-1"/>
    </source>
</evidence>
<evidence type="ECO:0000256" key="5">
    <source>
        <dbReference type="PIRSR" id="PIRSR602081-2"/>
    </source>
</evidence>
<dbReference type="PANTHER" id="PTHR11455:SF30">
    <property type="entry name" value="CRYPTOCHROME-1"/>
    <property type="match status" value="1"/>
</dbReference>
<feature type="domain" description="Photolyase/cryptochrome alpha/beta" evidence="6">
    <location>
        <begin position="10"/>
        <end position="139"/>
    </location>
</feature>
<dbReference type="STRING" id="225164.V3ZV38"/>
<evidence type="ECO:0000256" key="2">
    <source>
        <dbReference type="ARBA" id="ARBA00022630"/>
    </source>
</evidence>